<keyword evidence="2" id="KW-1185">Reference proteome</keyword>
<dbReference type="OrthoDB" id="2530105at2"/>
<evidence type="ECO:0000313" key="1">
    <source>
        <dbReference type="EMBL" id="RUT02787.1"/>
    </source>
</evidence>
<dbReference type="InterPro" id="IPR012964">
    <property type="entry name" value="DUF1702"/>
</dbReference>
<dbReference type="AlphaFoldDB" id="A0A3S1CHH8"/>
<comment type="caution">
    <text evidence="1">The sequence shown here is derived from an EMBL/GenBank/DDBJ whole genome shotgun (WGS) entry which is preliminary data.</text>
</comment>
<name>A0A3S1CHH8_9CYAN</name>
<gene>
    <name evidence="1" type="ORF">DSM106972_057070</name>
</gene>
<dbReference type="Proteomes" id="UP000271624">
    <property type="component" value="Unassembled WGS sequence"/>
</dbReference>
<dbReference type="EMBL" id="RSCL01000015">
    <property type="protein sequence ID" value="RUT02787.1"/>
    <property type="molecule type" value="Genomic_DNA"/>
</dbReference>
<dbReference type="RefSeq" id="WP_127083969.1">
    <property type="nucleotide sequence ID" value="NZ_RSCL01000015.1"/>
</dbReference>
<evidence type="ECO:0000313" key="2">
    <source>
        <dbReference type="Proteomes" id="UP000271624"/>
    </source>
</evidence>
<sequence>MLQIIRGLCNRTNNPDSSFKTKVFSEHNNSVLTPLCKNLRQYLFTISCEEVTFAKRGFYSKDIEVQQRLENIGNTFLHGYHTAIAIDNLETLVWKLNNVETELRGFAFEGAAMGLALLDYFTPWKHRIETFLTIGAASHVYMVYVGIGWALARIPLSVDRYLAQLNKEVTKNTNNLEIQNSKLRNIHPLFGWLTIDGYGFHQGYFNASRYVRQQIIPREITGYARRVFDQGLGRSLWFVDGADVNRISVTIRSFDDRRQADLWSGVGLACTYAGGVDCAEEEALLLAADIYCPHLAQGAAFAAKARSLAGNSETHTEMTCQVLCKMSAEAASQITDIALKNLPIDGIETVYEVWRQRIQKKFAAV</sequence>
<accession>A0A3S1CHH8</accession>
<protein>
    <submittedName>
        <fullName evidence="1">Enediyne biosynthesis protein</fullName>
    </submittedName>
</protein>
<reference evidence="1" key="2">
    <citation type="journal article" date="2019" name="Genome Biol. Evol.">
        <title>Day and night: Metabolic profiles and evolutionary relationships of six axenic non-marine cyanobacteria.</title>
        <authorList>
            <person name="Will S.E."/>
            <person name="Henke P."/>
            <person name="Boedeker C."/>
            <person name="Huang S."/>
            <person name="Brinkmann H."/>
            <person name="Rohde M."/>
            <person name="Jarek M."/>
            <person name="Friedl T."/>
            <person name="Seufert S."/>
            <person name="Schumacher M."/>
            <person name="Overmann J."/>
            <person name="Neumann-Schaal M."/>
            <person name="Petersen J."/>
        </authorList>
    </citation>
    <scope>NUCLEOTIDE SEQUENCE [LARGE SCALE GENOMIC DNA]</scope>
    <source>
        <strain evidence="1">PCC 7102</strain>
    </source>
</reference>
<organism evidence="1 2">
    <name type="scientific">Dulcicalothrix desertica PCC 7102</name>
    <dbReference type="NCBI Taxonomy" id="232991"/>
    <lineage>
        <taxon>Bacteria</taxon>
        <taxon>Bacillati</taxon>
        <taxon>Cyanobacteriota</taxon>
        <taxon>Cyanophyceae</taxon>
        <taxon>Nostocales</taxon>
        <taxon>Calotrichaceae</taxon>
        <taxon>Dulcicalothrix</taxon>
    </lineage>
</organism>
<reference evidence="1" key="1">
    <citation type="submission" date="2018-12" db="EMBL/GenBank/DDBJ databases">
        <authorList>
            <person name="Will S."/>
            <person name="Neumann-Schaal M."/>
            <person name="Henke P."/>
        </authorList>
    </citation>
    <scope>NUCLEOTIDE SEQUENCE</scope>
    <source>
        <strain evidence="1">PCC 7102</strain>
    </source>
</reference>
<proteinExistence type="predicted"/>
<dbReference type="Pfam" id="PF08012">
    <property type="entry name" value="DUF1702"/>
    <property type="match status" value="1"/>
</dbReference>